<evidence type="ECO:0000313" key="5">
    <source>
        <dbReference type="EMBL" id="OXU29509.1"/>
    </source>
</evidence>
<dbReference type="EMBL" id="NNAY01000282">
    <property type="protein sequence ID" value="OXU29509.1"/>
    <property type="molecule type" value="Genomic_DNA"/>
</dbReference>
<organism evidence="5 6">
    <name type="scientific">Trichomalopsis sarcophagae</name>
    <dbReference type="NCBI Taxonomy" id="543379"/>
    <lineage>
        <taxon>Eukaryota</taxon>
        <taxon>Metazoa</taxon>
        <taxon>Ecdysozoa</taxon>
        <taxon>Arthropoda</taxon>
        <taxon>Hexapoda</taxon>
        <taxon>Insecta</taxon>
        <taxon>Pterygota</taxon>
        <taxon>Neoptera</taxon>
        <taxon>Endopterygota</taxon>
        <taxon>Hymenoptera</taxon>
        <taxon>Apocrita</taxon>
        <taxon>Proctotrupomorpha</taxon>
        <taxon>Chalcidoidea</taxon>
        <taxon>Pteromalidae</taxon>
        <taxon>Pteromalinae</taxon>
        <taxon>Trichomalopsis</taxon>
    </lineage>
</organism>
<comment type="subcellular location">
    <subcellularLocation>
        <location evidence="1">Cytoplasm</location>
    </subcellularLocation>
</comment>
<dbReference type="InterPro" id="IPR036728">
    <property type="entry name" value="PBP_GOBP_sf"/>
</dbReference>
<dbReference type="Proteomes" id="UP000215335">
    <property type="component" value="Unassembled WGS sequence"/>
</dbReference>
<keyword evidence="3" id="KW-0963">Cytoplasm</keyword>
<dbReference type="GO" id="GO:0060294">
    <property type="term" value="P:cilium movement involved in cell motility"/>
    <property type="evidence" value="ECO:0007669"/>
    <property type="project" value="InterPro"/>
</dbReference>
<dbReference type="STRING" id="543379.A0A232FGF5"/>
<dbReference type="GO" id="GO:0005929">
    <property type="term" value="C:cilium"/>
    <property type="evidence" value="ECO:0007669"/>
    <property type="project" value="UniProtKB-ARBA"/>
</dbReference>
<dbReference type="Pfam" id="PF03148">
    <property type="entry name" value="Tektin"/>
    <property type="match status" value="1"/>
</dbReference>
<keyword evidence="4" id="KW-0175">Coiled coil</keyword>
<feature type="coiled-coil region" evidence="4">
    <location>
        <begin position="531"/>
        <end position="585"/>
    </location>
</feature>
<evidence type="ECO:0000256" key="4">
    <source>
        <dbReference type="SAM" id="Coils"/>
    </source>
</evidence>
<dbReference type="OrthoDB" id="9886517at2759"/>
<comment type="caution">
    <text evidence="5">The sequence shown here is derived from an EMBL/GenBank/DDBJ whole genome shotgun (WGS) entry which is preliminary data.</text>
</comment>
<dbReference type="Pfam" id="PF01395">
    <property type="entry name" value="PBP_GOBP"/>
    <property type="match status" value="1"/>
</dbReference>
<dbReference type="InterPro" id="IPR000435">
    <property type="entry name" value="Tektins"/>
</dbReference>
<dbReference type="SUPFAM" id="SSF47565">
    <property type="entry name" value="Insect pheromone/odorant-binding proteins"/>
    <property type="match status" value="1"/>
</dbReference>
<dbReference type="Gene3D" id="1.10.238.20">
    <property type="entry name" value="Pheromone/general odorant binding protein domain"/>
    <property type="match status" value="1"/>
</dbReference>
<reference evidence="5 6" key="1">
    <citation type="journal article" date="2017" name="Curr. Biol.">
        <title>The Evolution of Venom by Co-option of Single-Copy Genes.</title>
        <authorList>
            <person name="Martinson E.O."/>
            <person name="Mrinalini"/>
            <person name="Kelkar Y.D."/>
            <person name="Chang C.H."/>
            <person name="Werren J.H."/>
        </authorList>
    </citation>
    <scope>NUCLEOTIDE SEQUENCE [LARGE SCALE GENOMIC DNA]</scope>
    <source>
        <strain evidence="5 6">Alberta</strain>
        <tissue evidence="5">Whole body</tissue>
    </source>
</reference>
<sequence length="608" mass="69945">MYSFPSCKLPTIVTGAFCDMKKILCFIVFCLTSNVWGEASTTVEPPTKLKTCANVTRITVAVNLLDKECMKTSGTSAILLNDDENNVEVKDIEMNAYALCLLQKSSIMNEQGKINLNFDIFKIVKNLYKRTDQRGFGLAFIIKSLEKCRQTDGPDQFSTATKIMKCLLDNQKTVIRCITFNLITLLTVRLSPDREIFRNRMALFTPKNHPWKPTTGYETTDAFPVPSLPVTSQRMLPCYIPSGMCTAPLRFPNLVDGFNRSPIHAARAALSTRYESSKWLENHNSLMEEVSANLSISQAIRDNLDNLVRQEKEKLKACKIDDEGTKNTKVATLNWLVSKVDELSSVQEKVIGENEEWQDCRRKLQACIQGIEAPLQIAQECLFHRESRNKSELVNDKVEQMLLKEVETFRQNQKDLHKYLEQCEIQLIQGRKIQSELENFLRNVQWIALVDRSDKEIKRIAESKSWMEEFQCLAKKSDQAITSSKHLRKQIDAIVNEMTQDILKTWNETNDAFSEKRTHVKQAIDEIEYGLKKIKNEIFNVEKNLKYLKTNKGIFNELQQGQDLLESLLRTKRNLESELSSKINSLFIDDKKCMTIRNCYPIIMTTNH</sequence>
<dbReference type="GO" id="GO:0015630">
    <property type="term" value="C:microtubule cytoskeleton"/>
    <property type="evidence" value="ECO:0007669"/>
    <property type="project" value="TreeGrafter"/>
</dbReference>
<evidence type="ECO:0000256" key="2">
    <source>
        <dbReference type="ARBA" id="ARBA00007209"/>
    </source>
</evidence>
<dbReference type="GO" id="GO:0005737">
    <property type="term" value="C:cytoplasm"/>
    <property type="evidence" value="ECO:0007669"/>
    <property type="project" value="UniProtKB-SubCell"/>
</dbReference>
<dbReference type="GO" id="GO:0060271">
    <property type="term" value="P:cilium assembly"/>
    <property type="evidence" value="ECO:0007669"/>
    <property type="project" value="TreeGrafter"/>
</dbReference>
<dbReference type="AlphaFoldDB" id="A0A232FGF5"/>
<dbReference type="GO" id="GO:0005549">
    <property type="term" value="F:odorant binding"/>
    <property type="evidence" value="ECO:0007669"/>
    <property type="project" value="InterPro"/>
</dbReference>
<keyword evidence="6" id="KW-1185">Reference proteome</keyword>
<protein>
    <recommendedName>
        <fullName evidence="7">Tektin</fullName>
    </recommendedName>
</protein>
<evidence type="ECO:0000313" key="6">
    <source>
        <dbReference type="Proteomes" id="UP000215335"/>
    </source>
</evidence>
<dbReference type="InterPro" id="IPR006170">
    <property type="entry name" value="PBP/GOBP"/>
</dbReference>
<proteinExistence type="inferred from homology"/>
<dbReference type="InterPro" id="IPR048256">
    <property type="entry name" value="Tektin-like"/>
</dbReference>
<evidence type="ECO:0000256" key="3">
    <source>
        <dbReference type="ARBA" id="ARBA00022490"/>
    </source>
</evidence>
<gene>
    <name evidence="5" type="ORF">TSAR_003821</name>
</gene>
<dbReference type="CDD" id="cd23992">
    <property type="entry name" value="PBP_GOBP"/>
    <property type="match status" value="1"/>
</dbReference>
<accession>A0A232FGF5</accession>
<name>A0A232FGF5_9HYME</name>
<dbReference type="GO" id="GO:0005634">
    <property type="term" value="C:nucleus"/>
    <property type="evidence" value="ECO:0007669"/>
    <property type="project" value="TreeGrafter"/>
</dbReference>
<evidence type="ECO:0000256" key="1">
    <source>
        <dbReference type="ARBA" id="ARBA00004496"/>
    </source>
</evidence>
<dbReference type="PANTHER" id="PTHR19960:SF11">
    <property type="entry name" value="TEKTIN"/>
    <property type="match status" value="1"/>
</dbReference>
<dbReference type="PANTHER" id="PTHR19960">
    <property type="entry name" value="TEKTIN"/>
    <property type="match status" value="1"/>
</dbReference>
<comment type="similarity">
    <text evidence="2">Belongs to the tektin family.</text>
</comment>
<evidence type="ECO:0008006" key="7">
    <source>
        <dbReference type="Google" id="ProtNLM"/>
    </source>
</evidence>